<dbReference type="SUPFAM" id="SSF55550">
    <property type="entry name" value="SH2 domain"/>
    <property type="match status" value="1"/>
</dbReference>
<dbReference type="InterPro" id="IPR000980">
    <property type="entry name" value="SH2"/>
</dbReference>
<evidence type="ECO:0000256" key="5">
    <source>
        <dbReference type="SAM" id="MobiDB-lite"/>
    </source>
</evidence>
<dbReference type="AlphaFoldDB" id="A0A5E4R569"/>
<dbReference type="GO" id="GO:0048468">
    <property type="term" value="P:cell development"/>
    <property type="evidence" value="ECO:0007669"/>
    <property type="project" value="UniProtKB-ARBA"/>
</dbReference>
<feature type="domain" description="SH2" evidence="6">
    <location>
        <begin position="29"/>
        <end position="67"/>
    </location>
</feature>
<dbReference type="PRINTS" id="PR00401">
    <property type="entry name" value="SH2DOMAIN"/>
</dbReference>
<feature type="domain" description="SH3" evidence="7">
    <location>
        <begin position="107"/>
        <end position="167"/>
    </location>
</feature>
<dbReference type="PANTHER" id="PTHR19969">
    <property type="entry name" value="SH2-SH3 ADAPTOR PROTEIN-RELATED"/>
    <property type="match status" value="1"/>
</dbReference>
<dbReference type="CDD" id="cd11758">
    <property type="entry name" value="SH3_CRK_N"/>
    <property type="match status" value="1"/>
</dbReference>
<dbReference type="Pfam" id="PF00018">
    <property type="entry name" value="SH3_1"/>
    <property type="match status" value="1"/>
</dbReference>
<dbReference type="Pfam" id="PF00017">
    <property type="entry name" value="SH2"/>
    <property type="match status" value="1"/>
</dbReference>
<keyword evidence="1 4" id="KW-0728">SH3 domain</keyword>
<gene>
    <name evidence="8" type="ORF">LSINAPIS_LOCUS15173</name>
</gene>
<keyword evidence="2 3" id="KW-0727">SH2 domain</keyword>
<dbReference type="InterPro" id="IPR036860">
    <property type="entry name" value="SH2_dom_sf"/>
</dbReference>
<evidence type="ECO:0008006" key="10">
    <source>
        <dbReference type="Google" id="ProtNLM"/>
    </source>
</evidence>
<evidence type="ECO:0000259" key="7">
    <source>
        <dbReference type="PROSITE" id="PS50002"/>
    </source>
</evidence>
<dbReference type="GO" id="GO:0005737">
    <property type="term" value="C:cytoplasm"/>
    <property type="evidence" value="ECO:0007669"/>
    <property type="project" value="TreeGrafter"/>
</dbReference>
<reference evidence="8 9" key="1">
    <citation type="submission" date="2017-07" db="EMBL/GenBank/DDBJ databases">
        <authorList>
            <person name="Talla V."/>
            <person name="Backstrom N."/>
        </authorList>
    </citation>
    <scope>NUCLEOTIDE SEQUENCE [LARGE SCALE GENOMIC DNA]</scope>
</reference>
<evidence type="ECO:0000313" key="8">
    <source>
        <dbReference type="EMBL" id="VVD05684.1"/>
    </source>
</evidence>
<evidence type="ECO:0000259" key="6">
    <source>
        <dbReference type="PROSITE" id="PS50001"/>
    </source>
</evidence>
<sequence length="212" mass="23621">MLIDSCELSNCRMANPIGVSFDQNDMSSWYFGGLSRAEATKLLLNETESGVFLVRDSKTIHGDYLFADMPALLAFYRLHYLDTTPLVRPLPQANAHAAAPAPAQPHLVLEVVIAKFDFDGSDADDLPFRRGERLMVINRDEEQWWTARNAHGRTGSIPVPYVQRLLDPSGVPYPANDALTQMQGDPPSPPNNKQPKGTNMQVLLIHTTMILY</sequence>
<dbReference type="SMART" id="SM00326">
    <property type="entry name" value="SH3"/>
    <property type="match status" value="1"/>
</dbReference>
<accession>A0A5E4R569</accession>
<dbReference type="EMBL" id="FZQP02007003">
    <property type="protein sequence ID" value="VVD05684.1"/>
    <property type="molecule type" value="Genomic_DNA"/>
</dbReference>
<dbReference type="PROSITE" id="PS50002">
    <property type="entry name" value="SH3"/>
    <property type="match status" value="1"/>
</dbReference>
<dbReference type="Gene3D" id="2.30.30.40">
    <property type="entry name" value="SH3 Domains"/>
    <property type="match status" value="1"/>
</dbReference>
<dbReference type="SUPFAM" id="SSF50044">
    <property type="entry name" value="SH3-domain"/>
    <property type="match status" value="1"/>
</dbReference>
<evidence type="ECO:0000256" key="1">
    <source>
        <dbReference type="ARBA" id="ARBA00022443"/>
    </source>
</evidence>
<proteinExistence type="predicted"/>
<evidence type="ECO:0000313" key="9">
    <source>
        <dbReference type="Proteomes" id="UP000324832"/>
    </source>
</evidence>
<evidence type="ECO:0000256" key="2">
    <source>
        <dbReference type="ARBA" id="ARBA00022999"/>
    </source>
</evidence>
<dbReference type="PROSITE" id="PS50001">
    <property type="entry name" value="SH2"/>
    <property type="match status" value="1"/>
</dbReference>
<dbReference type="Proteomes" id="UP000324832">
    <property type="component" value="Unassembled WGS sequence"/>
</dbReference>
<organism evidence="8 9">
    <name type="scientific">Leptidea sinapis</name>
    <dbReference type="NCBI Taxonomy" id="189913"/>
    <lineage>
        <taxon>Eukaryota</taxon>
        <taxon>Metazoa</taxon>
        <taxon>Ecdysozoa</taxon>
        <taxon>Arthropoda</taxon>
        <taxon>Hexapoda</taxon>
        <taxon>Insecta</taxon>
        <taxon>Pterygota</taxon>
        <taxon>Neoptera</taxon>
        <taxon>Endopterygota</taxon>
        <taxon>Lepidoptera</taxon>
        <taxon>Glossata</taxon>
        <taxon>Ditrysia</taxon>
        <taxon>Papilionoidea</taxon>
        <taxon>Pieridae</taxon>
        <taxon>Dismorphiinae</taxon>
        <taxon>Leptidea</taxon>
    </lineage>
</organism>
<name>A0A5E4R569_9NEOP</name>
<dbReference type="GO" id="GO:0035591">
    <property type="term" value="F:signaling adaptor activity"/>
    <property type="evidence" value="ECO:0007669"/>
    <property type="project" value="TreeGrafter"/>
</dbReference>
<dbReference type="PRINTS" id="PR00452">
    <property type="entry name" value="SH3DOMAIN"/>
</dbReference>
<dbReference type="GO" id="GO:1902531">
    <property type="term" value="P:regulation of intracellular signal transduction"/>
    <property type="evidence" value="ECO:0007669"/>
    <property type="project" value="UniProtKB-ARBA"/>
</dbReference>
<dbReference type="GO" id="GO:0016477">
    <property type="term" value="P:cell migration"/>
    <property type="evidence" value="ECO:0007669"/>
    <property type="project" value="TreeGrafter"/>
</dbReference>
<dbReference type="InterPro" id="IPR035457">
    <property type="entry name" value="CRK_SH3_N"/>
</dbReference>
<keyword evidence="9" id="KW-1185">Reference proteome</keyword>
<feature type="region of interest" description="Disordered" evidence="5">
    <location>
        <begin position="172"/>
        <end position="199"/>
    </location>
</feature>
<evidence type="ECO:0000256" key="4">
    <source>
        <dbReference type="PROSITE-ProRule" id="PRU00192"/>
    </source>
</evidence>
<dbReference type="InterPro" id="IPR051184">
    <property type="entry name" value="Tyrosine-phos_adapter"/>
</dbReference>
<dbReference type="Gene3D" id="3.30.505.10">
    <property type="entry name" value="SH2 domain"/>
    <property type="match status" value="1"/>
</dbReference>
<dbReference type="PANTHER" id="PTHR19969:SF5">
    <property type="entry name" value="CRK-LIKE PROTEIN"/>
    <property type="match status" value="1"/>
</dbReference>
<evidence type="ECO:0000256" key="3">
    <source>
        <dbReference type="PROSITE-ProRule" id="PRU00191"/>
    </source>
</evidence>
<dbReference type="InterPro" id="IPR036028">
    <property type="entry name" value="SH3-like_dom_sf"/>
</dbReference>
<dbReference type="GO" id="GO:0007167">
    <property type="term" value="P:enzyme-linked receptor protein signaling pathway"/>
    <property type="evidence" value="ECO:0007669"/>
    <property type="project" value="TreeGrafter"/>
</dbReference>
<dbReference type="GO" id="GO:0009653">
    <property type="term" value="P:anatomical structure morphogenesis"/>
    <property type="evidence" value="ECO:0007669"/>
    <property type="project" value="UniProtKB-ARBA"/>
</dbReference>
<protein>
    <recommendedName>
        <fullName evidence="10">SH2 domain-containing protein</fullName>
    </recommendedName>
</protein>
<dbReference type="InterPro" id="IPR001452">
    <property type="entry name" value="SH3_domain"/>
</dbReference>
<dbReference type="GO" id="GO:0030971">
    <property type="term" value="F:receptor tyrosine kinase binding"/>
    <property type="evidence" value="ECO:0007669"/>
    <property type="project" value="TreeGrafter"/>
</dbReference>